<dbReference type="PATRIC" id="fig|1188261.3.peg.1189"/>
<dbReference type="AlphaFoldDB" id="U6SQK4"/>
<name>U6SQK4_9BACI</name>
<dbReference type="Proteomes" id="UP000017170">
    <property type="component" value="Unassembled WGS sequence"/>
</dbReference>
<evidence type="ECO:0000313" key="1">
    <source>
        <dbReference type="EMBL" id="ERN53994.1"/>
    </source>
</evidence>
<accession>U6SQK4</accession>
<organism evidence="1 2">
    <name type="scientific">Alkalihalophilus marmarensis DSM 21297</name>
    <dbReference type="NCBI Taxonomy" id="1188261"/>
    <lineage>
        <taxon>Bacteria</taxon>
        <taxon>Bacillati</taxon>
        <taxon>Bacillota</taxon>
        <taxon>Bacilli</taxon>
        <taxon>Bacillales</taxon>
        <taxon>Bacillaceae</taxon>
        <taxon>Alkalihalophilus</taxon>
    </lineage>
</organism>
<evidence type="ECO:0000313" key="2">
    <source>
        <dbReference type="Proteomes" id="UP000017170"/>
    </source>
</evidence>
<sequence length="38" mass="4434">MEVYQATYKDLDGVATLFNLYRIIYEKEADLKGAKSYI</sequence>
<gene>
    <name evidence="1" type="ORF">A33I_09000</name>
</gene>
<keyword evidence="2" id="KW-1185">Reference proteome</keyword>
<dbReference type="EMBL" id="ATAE01000010">
    <property type="protein sequence ID" value="ERN53994.1"/>
    <property type="molecule type" value="Genomic_DNA"/>
</dbReference>
<protein>
    <recommendedName>
        <fullName evidence="3">GNAT family N-acetyltransferase</fullName>
    </recommendedName>
</protein>
<evidence type="ECO:0008006" key="3">
    <source>
        <dbReference type="Google" id="ProtNLM"/>
    </source>
</evidence>
<proteinExistence type="predicted"/>
<reference evidence="1 2" key="1">
    <citation type="journal article" date="2013" name="Genome Announc.">
        <title>Genome Sequence of the Extreme Obligate Alkaliphile Bacillus marmarensis Strain DSM 21297.</title>
        <authorList>
            <person name="Wernick D.G."/>
            <person name="Choi K.Y."/>
            <person name="Tat C.A."/>
            <person name="Lafontaine Rivera J.G."/>
            <person name="Liao J.C."/>
        </authorList>
    </citation>
    <scope>NUCLEOTIDE SEQUENCE [LARGE SCALE GENOMIC DNA]</scope>
    <source>
        <strain evidence="1 2">DSM 21297</strain>
    </source>
</reference>
<comment type="caution">
    <text evidence="1">The sequence shown here is derived from an EMBL/GenBank/DDBJ whole genome shotgun (WGS) entry which is preliminary data.</text>
</comment>